<sequence>DRSKSTSRPESRDNSVSRESGDVLKGYPTMDEETAEKFATAIIEEFIHNGDPEEAKLCVKEKFATNTIKYFVAITLEWVIDRDVKKRRMVGQLYHDLIVENLLSVDQLLEGSQSTLRMTEDYIIDIPQVCDYLGEVFAPCLNDNAVSLKRLLELASFAKSKKANVFACILAKASQIMSPNKVADMWNTSGLSWCSIIPPGESNEAFLDKHHVAFTVDRSKSGSQSGWNSQKVETGRNPQMLEMGWNPQKVETEFLKLFKRASNDEIFGWIDANIGNDAKSSKFIRALVTALVESQATTSNDGSSICVSEDFEEKMKNRLAVVLKYVDSNEKLEMQCIYALQALSVKHQHPKGLLEKCFNAFYDSEVVSEEAFELWAKFQDPEEQEGKGVCVNSVKNFMRWLKEADVEETETHA</sequence>
<gene>
    <name evidence="5" type="ORF">OTU49_014531</name>
</gene>
<feature type="domain" description="MI" evidence="4">
    <location>
        <begin position="34"/>
        <end position="156"/>
    </location>
</feature>
<dbReference type="InterPro" id="IPR016024">
    <property type="entry name" value="ARM-type_fold"/>
</dbReference>
<evidence type="ECO:0000256" key="1">
    <source>
        <dbReference type="ARBA" id="ARBA00022845"/>
    </source>
</evidence>
<evidence type="ECO:0000313" key="5">
    <source>
        <dbReference type="EMBL" id="KAK8718708.1"/>
    </source>
</evidence>
<proteinExistence type="predicted"/>
<dbReference type="PANTHER" id="PTHR23253">
    <property type="entry name" value="EUKARYOTIC TRANSLATION INITIATION FACTOR 4 GAMMA"/>
    <property type="match status" value="1"/>
</dbReference>
<organism evidence="5 6">
    <name type="scientific">Cherax quadricarinatus</name>
    <name type="common">Australian red claw crayfish</name>
    <dbReference type="NCBI Taxonomy" id="27406"/>
    <lineage>
        <taxon>Eukaryota</taxon>
        <taxon>Metazoa</taxon>
        <taxon>Ecdysozoa</taxon>
        <taxon>Arthropoda</taxon>
        <taxon>Crustacea</taxon>
        <taxon>Multicrustacea</taxon>
        <taxon>Malacostraca</taxon>
        <taxon>Eumalacostraca</taxon>
        <taxon>Eucarida</taxon>
        <taxon>Decapoda</taxon>
        <taxon>Pleocyemata</taxon>
        <taxon>Astacidea</taxon>
        <taxon>Parastacoidea</taxon>
        <taxon>Parastacidae</taxon>
        <taxon>Cherax</taxon>
    </lineage>
</organism>
<feature type="region of interest" description="Disordered" evidence="2">
    <location>
        <begin position="1"/>
        <end position="27"/>
    </location>
</feature>
<dbReference type="PROSITE" id="PS51366">
    <property type="entry name" value="MI"/>
    <property type="match status" value="1"/>
</dbReference>
<keyword evidence="1" id="KW-0810">Translation regulation</keyword>
<keyword evidence="6" id="KW-1185">Reference proteome</keyword>
<evidence type="ECO:0000313" key="6">
    <source>
        <dbReference type="Proteomes" id="UP001445076"/>
    </source>
</evidence>
<dbReference type="GO" id="GO:0003729">
    <property type="term" value="F:mRNA binding"/>
    <property type="evidence" value="ECO:0007669"/>
    <property type="project" value="TreeGrafter"/>
</dbReference>
<feature type="domain" description="W2" evidence="3">
    <location>
        <begin position="237"/>
        <end position="411"/>
    </location>
</feature>
<evidence type="ECO:0000259" key="3">
    <source>
        <dbReference type="PROSITE" id="PS51363"/>
    </source>
</evidence>
<feature type="compositionally biased region" description="Basic and acidic residues" evidence="2">
    <location>
        <begin position="7"/>
        <end position="22"/>
    </location>
</feature>
<dbReference type="Proteomes" id="UP001445076">
    <property type="component" value="Unassembled WGS sequence"/>
</dbReference>
<comment type="caution">
    <text evidence="5">The sequence shown here is derived from an EMBL/GenBank/DDBJ whole genome shotgun (WGS) entry which is preliminary data.</text>
</comment>
<protein>
    <submittedName>
        <fullName evidence="5">Uncharacterized protein</fullName>
    </submittedName>
</protein>
<dbReference type="PANTHER" id="PTHR23253:SF78">
    <property type="entry name" value="EUKARYOTIC TRANSLATION INITIATION FACTOR 4G1, ISOFORM B-RELATED"/>
    <property type="match status" value="1"/>
</dbReference>
<dbReference type="FunFam" id="1.25.40.180:FF:000042">
    <property type="entry name" value="Eukaryotic translation initiation factor 4 gamma"/>
    <property type="match status" value="1"/>
</dbReference>
<dbReference type="Pfam" id="PF02847">
    <property type="entry name" value="MA3"/>
    <property type="match status" value="1"/>
</dbReference>
<dbReference type="InterPro" id="IPR003307">
    <property type="entry name" value="W2_domain"/>
</dbReference>
<dbReference type="GO" id="GO:0016281">
    <property type="term" value="C:eukaryotic translation initiation factor 4F complex"/>
    <property type="evidence" value="ECO:0007669"/>
    <property type="project" value="TreeGrafter"/>
</dbReference>
<reference evidence="5 6" key="1">
    <citation type="journal article" date="2024" name="BMC Genomics">
        <title>Genome assembly of redclaw crayfish (Cherax quadricarinatus) provides insights into its immune adaptation and hypoxia tolerance.</title>
        <authorList>
            <person name="Liu Z."/>
            <person name="Zheng J."/>
            <person name="Li H."/>
            <person name="Fang K."/>
            <person name="Wang S."/>
            <person name="He J."/>
            <person name="Zhou D."/>
            <person name="Weng S."/>
            <person name="Chi M."/>
            <person name="Gu Z."/>
            <person name="He J."/>
            <person name="Li F."/>
            <person name="Wang M."/>
        </authorList>
    </citation>
    <scope>NUCLEOTIDE SEQUENCE [LARGE SCALE GENOMIC DNA]</scope>
    <source>
        <strain evidence="5">ZL_2023a</strain>
    </source>
</reference>
<accession>A0AAW0VNB7</accession>
<dbReference type="Gene3D" id="1.25.40.180">
    <property type="match status" value="2"/>
</dbReference>
<dbReference type="GO" id="GO:0003743">
    <property type="term" value="F:translation initiation factor activity"/>
    <property type="evidence" value="ECO:0007669"/>
    <property type="project" value="TreeGrafter"/>
</dbReference>
<dbReference type="Pfam" id="PF02020">
    <property type="entry name" value="W2"/>
    <property type="match status" value="1"/>
</dbReference>
<dbReference type="SUPFAM" id="SSF48371">
    <property type="entry name" value="ARM repeat"/>
    <property type="match status" value="2"/>
</dbReference>
<evidence type="ECO:0000256" key="2">
    <source>
        <dbReference type="SAM" id="MobiDB-lite"/>
    </source>
</evidence>
<dbReference type="AlphaFoldDB" id="A0AAW0VNB7"/>
<dbReference type="SMART" id="SM00515">
    <property type="entry name" value="eIF5C"/>
    <property type="match status" value="1"/>
</dbReference>
<dbReference type="GO" id="GO:0006417">
    <property type="term" value="P:regulation of translation"/>
    <property type="evidence" value="ECO:0007669"/>
    <property type="project" value="UniProtKB-KW"/>
</dbReference>
<feature type="non-terminal residue" evidence="5">
    <location>
        <position position="1"/>
    </location>
</feature>
<evidence type="ECO:0000259" key="4">
    <source>
        <dbReference type="PROSITE" id="PS51366"/>
    </source>
</evidence>
<dbReference type="EMBL" id="JARKIK010004487">
    <property type="protein sequence ID" value="KAK8718708.1"/>
    <property type="molecule type" value="Genomic_DNA"/>
</dbReference>
<dbReference type="PROSITE" id="PS51363">
    <property type="entry name" value="W2"/>
    <property type="match status" value="1"/>
</dbReference>
<dbReference type="InterPro" id="IPR003891">
    <property type="entry name" value="Initiation_fac_eIF4g_MI"/>
</dbReference>
<dbReference type="SMART" id="SM00544">
    <property type="entry name" value="MA3"/>
    <property type="match status" value="1"/>
</dbReference>
<name>A0AAW0VNB7_CHEQU</name>
<dbReference type="CDD" id="cd11559">
    <property type="entry name" value="W2_eIF4G1_like"/>
    <property type="match status" value="1"/>
</dbReference>